<accession>A0A1E7XCA6</accession>
<dbReference type="EMBL" id="MIQE01000012">
    <property type="protein sequence ID" value="OFA10756.1"/>
    <property type="molecule type" value="Genomic_DNA"/>
</dbReference>
<dbReference type="RefSeq" id="WP_070367831.1">
    <property type="nucleotide sequence ID" value="NZ_MIQE01000012.1"/>
</dbReference>
<protein>
    <submittedName>
        <fullName evidence="1">Encapsulating protein for peroxidase</fullName>
    </submittedName>
</protein>
<evidence type="ECO:0000313" key="2">
    <source>
        <dbReference type="Proteomes" id="UP000177010"/>
    </source>
</evidence>
<dbReference type="PIRSF" id="PIRSF029202">
    <property type="entry name" value="UCP029202"/>
    <property type="match status" value="1"/>
</dbReference>
<sequence>MAQTAIISKRALENLDRTVYTPKQSQLKARTLFGSYKVPAGTKTYTYRTLTERGAARVLANRGTDIPLVDADMKETSQGIITFALAANYSVQEIQEAQLAGINLDATQGQAISRGMADFEDRLVFTGNPDSNIPGLTNLSTAQNYAFPKSVVGDDPKVILNELKEAREKITQLNGYEDVTPVLALPAGAYDALDVPYNDYQPTTLIELLKNRQWFSQIVKVNELQKADNGKKDMGLIFDNSAETAQILDAEPITRQQTEYRNLTYTIPYSEQCGGLIVRAPQAIVQLKGI</sequence>
<proteinExistence type="predicted"/>
<reference evidence="1 2" key="1">
    <citation type="submission" date="2016-09" db="EMBL/GenBank/DDBJ databases">
        <title>Genome Sequence of Lactobacillus sunkii Strain CG01.</title>
        <authorList>
            <person name="Poehlein A."/>
            <person name="Gabris C."/>
            <person name="Bengelsdorf F.R."/>
            <person name="Duerre P."/>
            <person name="Daniel R."/>
        </authorList>
    </citation>
    <scope>NUCLEOTIDE SEQUENCE [LARGE SCALE GENOMIC DNA]</scope>
    <source>
        <strain evidence="1 2">CG_D</strain>
    </source>
</reference>
<dbReference type="Proteomes" id="UP000177010">
    <property type="component" value="Unassembled WGS sequence"/>
</dbReference>
<dbReference type="SUPFAM" id="SSF56563">
    <property type="entry name" value="Major capsid protein gp5"/>
    <property type="match status" value="1"/>
</dbReference>
<dbReference type="InterPro" id="IPR020049">
    <property type="entry name" value="Major_capsid-like"/>
</dbReference>
<gene>
    <name evidence="1" type="ORF">LASUN_13060</name>
</gene>
<name>A0A1E7XCA6_9LACO</name>
<dbReference type="AlphaFoldDB" id="A0A1E7XCA6"/>
<organism evidence="1 2">
    <name type="scientific">Lentilactobacillus sunkii</name>
    <dbReference type="NCBI Taxonomy" id="481719"/>
    <lineage>
        <taxon>Bacteria</taxon>
        <taxon>Bacillati</taxon>
        <taxon>Bacillota</taxon>
        <taxon>Bacilli</taxon>
        <taxon>Lactobacillales</taxon>
        <taxon>Lactobacillaceae</taxon>
        <taxon>Lentilactobacillus</taxon>
    </lineage>
</organism>
<dbReference type="GO" id="GO:0004601">
    <property type="term" value="F:peroxidase activity"/>
    <property type="evidence" value="ECO:0007669"/>
    <property type="project" value="UniProtKB-KW"/>
</dbReference>
<evidence type="ECO:0000313" key="1">
    <source>
        <dbReference type="EMBL" id="OFA10756.1"/>
    </source>
</evidence>
<comment type="caution">
    <text evidence="1">The sequence shown here is derived from an EMBL/GenBank/DDBJ whole genome shotgun (WGS) entry which is preliminary data.</text>
</comment>
<dbReference type="Gene3D" id="3.30.2400.30">
    <property type="match status" value="1"/>
</dbReference>
<dbReference type="Pfam" id="PF09950">
    <property type="entry name" value="Major_capside"/>
    <property type="match status" value="1"/>
</dbReference>
<dbReference type="STRING" id="481719.LASUN_13060"/>
<keyword evidence="1" id="KW-0560">Oxidoreductase</keyword>
<keyword evidence="1" id="KW-0575">Peroxidase</keyword>